<evidence type="ECO:0008006" key="4">
    <source>
        <dbReference type="Google" id="ProtNLM"/>
    </source>
</evidence>
<dbReference type="EMBL" id="FOBB01000001">
    <property type="protein sequence ID" value="SEK44080.1"/>
    <property type="molecule type" value="Genomic_DNA"/>
</dbReference>
<keyword evidence="1" id="KW-0472">Membrane</keyword>
<dbReference type="AlphaFoldDB" id="A0A1H7H511"/>
<feature type="transmembrane region" description="Helical" evidence="1">
    <location>
        <begin position="160"/>
        <end position="187"/>
    </location>
</feature>
<name>A0A1H7H511_9BACT</name>
<feature type="transmembrane region" description="Helical" evidence="1">
    <location>
        <begin position="194"/>
        <end position="213"/>
    </location>
</feature>
<evidence type="ECO:0000313" key="3">
    <source>
        <dbReference type="Proteomes" id="UP000198984"/>
    </source>
</evidence>
<proteinExistence type="predicted"/>
<organism evidence="2 3">
    <name type="scientific">Chitinophaga rupis</name>
    <dbReference type="NCBI Taxonomy" id="573321"/>
    <lineage>
        <taxon>Bacteria</taxon>
        <taxon>Pseudomonadati</taxon>
        <taxon>Bacteroidota</taxon>
        <taxon>Chitinophagia</taxon>
        <taxon>Chitinophagales</taxon>
        <taxon>Chitinophagaceae</taxon>
        <taxon>Chitinophaga</taxon>
    </lineage>
</organism>
<feature type="transmembrane region" description="Helical" evidence="1">
    <location>
        <begin position="24"/>
        <end position="45"/>
    </location>
</feature>
<evidence type="ECO:0000313" key="2">
    <source>
        <dbReference type="EMBL" id="SEK44080.1"/>
    </source>
</evidence>
<feature type="transmembrane region" description="Helical" evidence="1">
    <location>
        <begin position="219"/>
        <end position="237"/>
    </location>
</feature>
<feature type="transmembrane region" description="Helical" evidence="1">
    <location>
        <begin position="78"/>
        <end position="98"/>
    </location>
</feature>
<keyword evidence="3" id="KW-1185">Reference proteome</keyword>
<keyword evidence="1" id="KW-1133">Transmembrane helix</keyword>
<sequence length="457" mass="52632">MTTATYHAAHIPPASTGWKAYQKIIFRLFFIYFLIQVLPLDWKFYRNLFAINWLHLQYADIFNIAHYTPSFFAGQTRFADWAIFLGIAAASTVIWSYLDKKNQYNTNYDALYYWLRVLLRYRLAIALLAYGFIKFFPLQSPPPSLSNLNTPYGDFTEWKLFSLSLGIVPGYEAFLGLVEIIAAVLLLYRKTTTLGAFIVLAFTGNVFMSNLAYGGGEAVYSFYLVLIALFLFAYDVPKLTNLLAFGRPTAPNNYRPSFTQPRLRYIRLALKAFVVLFFGVIYGAQTYAAIHHDPYQYPAAPGLAGAQGLYNVREFRYNHQTLPYSDIDPVRWQDVVLEKWNTLSIRSNRPVVIDSTNVDSIHTADQDRTFELQGSAARHYYSYQADTVHQLLVLQNRNPHHRTEQWLLHYERPNDSTLILSGANQAKDSVYVVLDRVNKKYLLEEVTKKGRSRSIKL</sequence>
<protein>
    <recommendedName>
        <fullName evidence="4">DoxX family protein</fullName>
    </recommendedName>
</protein>
<evidence type="ECO:0000256" key="1">
    <source>
        <dbReference type="SAM" id="Phobius"/>
    </source>
</evidence>
<keyword evidence="1" id="KW-0812">Transmembrane</keyword>
<accession>A0A1H7H511</accession>
<dbReference type="RefSeq" id="WP_089906296.1">
    <property type="nucleotide sequence ID" value="NZ_FOBB01000001.1"/>
</dbReference>
<dbReference type="OrthoDB" id="102112at2"/>
<gene>
    <name evidence="2" type="ORF">SAMN04488505_101204</name>
</gene>
<dbReference type="STRING" id="573321.SAMN04488505_101204"/>
<reference evidence="2 3" key="1">
    <citation type="submission" date="2016-10" db="EMBL/GenBank/DDBJ databases">
        <authorList>
            <person name="de Groot N.N."/>
        </authorList>
    </citation>
    <scope>NUCLEOTIDE SEQUENCE [LARGE SCALE GENOMIC DNA]</scope>
    <source>
        <strain evidence="2 3">DSM 21039</strain>
    </source>
</reference>
<feature type="transmembrane region" description="Helical" evidence="1">
    <location>
        <begin position="119"/>
        <end position="140"/>
    </location>
</feature>
<feature type="transmembrane region" description="Helical" evidence="1">
    <location>
        <begin position="265"/>
        <end position="284"/>
    </location>
</feature>
<dbReference type="Proteomes" id="UP000198984">
    <property type="component" value="Unassembled WGS sequence"/>
</dbReference>